<gene>
    <name evidence="6" type="ORF">ACZ11_13685</name>
</gene>
<dbReference type="InterPro" id="IPR003593">
    <property type="entry name" value="AAA+_ATPase"/>
</dbReference>
<dbReference type="Proteomes" id="UP000037326">
    <property type="component" value="Unassembled WGS sequence"/>
</dbReference>
<dbReference type="GO" id="GO:0005524">
    <property type="term" value="F:ATP binding"/>
    <property type="evidence" value="ECO:0007669"/>
    <property type="project" value="UniProtKB-KW"/>
</dbReference>
<keyword evidence="4" id="KW-0067">ATP-binding</keyword>
<dbReference type="SUPFAM" id="SSF52540">
    <property type="entry name" value="P-loop containing nucleoside triphosphate hydrolases"/>
    <property type="match status" value="1"/>
</dbReference>
<dbReference type="AlphaFoldDB" id="A0A0K9FG45"/>
<dbReference type="PANTHER" id="PTHR42711">
    <property type="entry name" value="ABC TRANSPORTER ATP-BINDING PROTEIN"/>
    <property type="match status" value="1"/>
</dbReference>
<sequence>MTFAIQVGNLCKQYGNQQAVKGISFTVEQGSLFAFLGANGAGKSTTIEILCTLLKKSSGTVNINGYTLDASNDNAEVRKSIGVVFQQSLLDERLTVQENILHRGKTYGLSKKQLTDNYQFVSTYLHLADIEKRKYGTLSGGQKRRADIARALIHRPKILFLDEPTTGLDPQTRQFVWQAIKQLQLETNMTVFLTTHYMEEAAVAHQVIVLKEGEIVAEGTPDELKTKYAYDSMALVFHNSSEGIQWLEDNAISYTEKLGIFSIQVESTLHALTLLKNAEPLIASFEVIKGTMDDVFLHIMAEGGVA</sequence>
<proteinExistence type="inferred from homology"/>
<evidence type="ECO:0000256" key="1">
    <source>
        <dbReference type="ARBA" id="ARBA00005417"/>
    </source>
</evidence>
<evidence type="ECO:0000256" key="2">
    <source>
        <dbReference type="ARBA" id="ARBA00022448"/>
    </source>
</evidence>
<dbReference type="PATRIC" id="fig|582475.4.peg.2403"/>
<organism evidence="6 7">
    <name type="scientific">Lysinibacillus xylanilyticus</name>
    <dbReference type="NCBI Taxonomy" id="582475"/>
    <lineage>
        <taxon>Bacteria</taxon>
        <taxon>Bacillati</taxon>
        <taxon>Bacillota</taxon>
        <taxon>Bacilli</taxon>
        <taxon>Bacillales</taxon>
        <taxon>Bacillaceae</taxon>
        <taxon>Lysinibacillus</taxon>
    </lineage>
</organism>
<dbReference type="InterPro" id="IPR017871">
    <property type="entry name" value="ABC_transporter-like_CS"/>
</dbReference>
<dbReference type="SMART" id="SM00382">
    <property type="entry name" value="AAA"/>
    <property type="match status" value="1"/>
</dbReference>
<dbReference type="PROSITE" id="PS00211">
    <property type="entry name" value="ABC_TRANSPORTER_1"/>
    <property type="match status" value="1"/>
</dbReference>
<reference evidence="7" key="1">
    <citation type="submission" date="2015-07" db="EMBL/GenBank/DDBJ databases">
        <authorList>
            <consortium name="Consortium for Microbial Forensics and Genomics (microFORGE)"/>
            <person name="Knight B.M."/>
            <person name="Roberts D.P."/>
            <person name="Lin D."/>
            <person name="Hari K."/>
            <person name="Fletcher J."/>
            <person name="Melcher U."/>
            <person name="Blagden T."/>
            <person name="Winegar R.A."/>
        </authorList>
    </citation>
    <scope>NUCLEOTIDE SEQUENCE [LARGE SCALE GENOMIC DNA]</scope>
    <source>
        <strain evidence="7">DSM 23493</strain>
    </source>
</reference>
<evidence type="ECO:0000259" key="5">
    <source>
        <dbReference type="PROSITE" id="PS50893"/>
    </source>
</evidence>
<evidence type="ECO:0000256" key="4">
    <source>
        <dbReference type="ARBA" id="ARBA00022840"/>
    </source>
</evidence>
<dbReference type="Pfam" id="PF00005">
    <property type="entry name" value="ABC_tran"/>
    <property type="match status" value="1"/>
</dbReference>
<keyword evidence="2" id="KW-0813">Transport</keyword>
<dbReference type="InterPro" id="IPR027417">
    <property type="entry name" value="P-loop_NTPase"/>
</dbReference>
<accession>A0A0K9FG45</accession>
<name>A0A0K9FG45_9BACI</name>
<comment type="caution">
    <text evidence="6">The sequence shown here is derived from an EMBL/GenBank/DDBJ whole genome shotgun (WGS) entry which is preliminary data.</text>
</comment>
<dbReference type="Gene3D" id="3.40.50.300">
    <property type="entry name" value="P-loop containing nucleotide triphosphate hydrolases"/>
    <property type="match status" value="1"/>
</dbReference>
<dbReference type="InterPro" id="IPR003439">
    <property type="entry name" value="ABC_transporter-like_ATP-bd"/>
</dbReference>
<protein>
    <submittedName>
        <fullName evidence="6">ABC transporter</fullName>
    </submittedName>
</protein>
<dbReference type="PANTHER" id="PTHR42711:SF5">
    <property type="entry name" value="ABC TRANSPORTER ATP-BINDING PROTEIN NATA"/>
    <property type="match status" value="1"/>
</dbReference>
<feature type="domain" description="ABC transporter" evidence="5">
    <location>
        <begin position="5"/>
        <end position="237"/>
    </location>
</feature>
<dbReference type="PROSITE" id="PS50893">
    <property type="entry name" value="ABC_TRANSPORTER_2"/>
    <property type="match status" value="1"/>
</dbReference>
<evidence type="ECO:0000256" key="3">
    <source>
        <dbReference type="ARBA" id="ARBA00022741"/>
    </source>
</evidence>
<evidence type="ECO:0000313" key="6">
    <source>
        <dbReference type="EMBL" id="KMY33111.1"/>
    </source>
</evidence>
<dbReference type="GeneID" id="96599282"/>
<dbReference type="GO" id="GO:0016887">
    <property type="term" value="F:ATP hydrolysis activity"/>
    <property type="evidence" value="ECO:0007669"/>
    <property type="project" value="InterPro"/>
</dbReference>
<dbReference type="OrthoDB" id="9804819at2"/>
<evidence type="ECO:0000313" key="7">
    <source>
        <dbReference type="Proteomes" id="UP000037326"/>
    </source>
</evidence>
<comment type="similarity">
    <text evidence="1">Belongs to the ABC transporter superfamily.</text>
</comment>
<dbReference type="EMBL" id="LFXJ01000005">
    <property type="protein sequence ID" value="KMY33111.1"/>
    <property type="molecule type" value="Genomic_DNA"/>
</dbReference>
<dbReference type="InterPro" id="IPR050763">
    <property type="entry name" value="ABC_transporter_ATP-binding"/>
</dbReference>
<dbReference type="RefSeq" id="WP_049666948.1">
    <property type="nucleotide sequence ID" value="NZ_LFXJ01000005.1"/>
</dbReference>
<keyword evidence="3" id="KW-0547">Nucleotide-binding</keyword>